<feature type="domain" description="D-isomer specific 2-hydroxyacid dehydrogenase catalytic" evidence="5">
    <location>
        <begin position="14"/>
        <end position="309"/>
    </location>
</feature>
<reference evidence="7 8" key="1">
    <citation type="submission" date="2019-11" db="EMBL/GenBank/DDBJ databases">
        <title>Type strains purchased from KCTC, JCM and DSMZ.</title>
        <authorList>
            <person name="Lu H."/>
        </authorList>
    </citation>
    <scope>NUCLEOTIDE SEQUENCE [LARGE SCALE GENOMIC DNA]</scope>
    <source>
        <strain evidence="7 8">KCTC 42409</strain>
    </source>
</reference>
<dbReference type="SUPFAM" id="SSF52283">
    <property type="entry name" value="Formate/glycerate dehydrogenase catalytic domain-like"/>
    <property type="match status" value="1"/>
</dbReference>
<evidence type="ECO:0000259" key="6">
    <source>
        <dbReference type="Pfam" id="PF02826"/>
    </source>
</evidence>
<evidence type="ECO:0000259" key="5">
    <source>
        <dbReference type="Pfam" id="PF00389"/>
    </source>
</evidence>
<name>A0A6L6PY83_9BURK</name>
<dbReference type="AlphaFoldDB" id="A0A6L6PY83"/>
<dbReference type="FunFam" id="3.40.50.720:FF:000203">
    <property type="entry name" value="D-3-phosphoglycerate dehydrogenase (SerA)"/>
    <property type="match status" value="1"/>
</dbReference>
<keyword evidence="8" id="KW-1185">Reference proteome</keyword>
<dbReference type="PROSITE" id="PS00670">
    <property type="entry name" value="D_2_HYDROXYACID_DH_2"/>
    <property type="match status" value="1"/>
</dbReference>
<dbReference type="PANTHER" id="PTHR42789">
    <property type="entry name" value="D-ISOMER SPECIFIC 2-HYDROXYACID DEHYDROGENASE FAMILY PROTEIN (AFU_ORTHOLOGUE AFUA_6G10090)"/>
    <property type="match status" value="1"/>
</dbReference>
<feature type="domain" description="D-isomer specific 2-hydroxyacid dehydrogenase NAD-binding" evidence="6">
    <location>
        <begin position="116"/>
        <end position="287"/>
    </location>
</feature>
<dbReference type="InterPro" id="IPR029753">
    <property type="entry name" value="D-isomer_DH_CS"/>
</dbReference>
<accession>A0A6L6PY83</accession>
<comment type="similarity">
    <text evidence="1 4">Belongs to the D-isomer specific 2-hydroxyacid dehydrogenase family.</text>
</comment>
<dbReference type="PROSITE" id="PS00671">
    <property type="entry name" value="D_2_HYDROXYACID_DH_3"/>
    <property type="match status" value="1"/>
</dbReference>
<sequence length="311" mass="31889">MNTVFQPQCGVILVTGTDLAPQALALLSEFNIVYAGAKPEEEQLVALCRQHQPIAIIVRYGRLTDRVMAACSNLRVIAKHGAGLDTIALDAAARRGIAVKAAVGANAAAVAEHAWALILACAKNVTQLDQRMRAGHWDKATHKSLEMNGRTLGLVGLGAIGARVAAIGAAMGMNVIAHDPYAQSAPDGVTLLPLADVIAGCDVLSLHCPLTPDNANMLNAATLATMRPGAIVVNTARGGLIDEAALADALQSGALRAAGLDSFQEEPMRAGHPFAGIANAILSPHVGGVSADAYISMGVAAANNILNVLAA</sequence>
<dbReference type="SUPFAM" id="SSF51735">
    <property type="entry name" value="NAD(P)-binding Rossmann-fold domains"/>
    <property type="match status" value="1"/>
</dbReference>
<dbReference type="Proteomes" id="UP000484015">
    <property type="component" value="Unassembled WGS sequence"/>
</dbReference>
<dbReference type="Pfam" id="PF00389">
    <property type="entry name" value="2-Hacid_dh"/>
    <property type="match status" value="1"/>
</dbReference>
<protein>
    <submittedName>
        <fullName evidence="7">3-phosphoglycerate dehydrogenase</fullName>
    </submittedName>
</protein>
<evidence type="ECO:0000313" key="7">
    <source>
        <dbReference type="EMBL" id="MTW01662.1"/>
    </source>
</evidence>
<dbReference type="Gene3D" id="3.40.50.720">
    <property type="entry name" value="NAD(P)-binding Rossmann-like Domain"/>
    <property type="match status" value="2"/>
</dbReference>
<dbReference type="Pfam" id="PF02826">
    <property type="entry name" value="2-Hacid_dh_C"/>
    <property type="match status" value="1"/>
</dbReference>
<dbReference type="RefSeq" id="WP_170305508.1">
    <property type="nucleotide sequence ID" value="NZ_WNLA01000002.1"/>
</dbReference>
<dbReference type="InterPro" id="IPR006139">
    <property type="entry name" value="D-isomer_2_OHA_DH_cat_dom"/>
</dbReference>
<dbReference type="PANTHER" id="PTHR42789:SF1">
    <property type="entry name" value="D-ISOMER SPECIFIC 2-HYDROXYACID DEHYDROGENASE FAMILY PROTEIN (AFU_ORTHOLOGUE AFUA_6G10090)"/>
    <property type="match status" value="1"/>
</dbReference>
<gene>
    <name evidence="7" type="ORF">GM668_06120</name>
</gene>
<evidence type="ECO:0000256" key="2">
    <source>
        <dbReference type="ARBA" id="ARBA00023002"/>
    </source>
</evidence>
<keyword evidence="2 4" id="KW-0560">Oxidoreductase</keyword>
<evidence type="ECO:0000256" key="3">
    <source>
        <dbReference type="ARBA" id="ARBA00023027"/>
    </source>
</evidence>
<dbReference type="InterPro" id="IPR006140">
    <property type="entry name" value="D-isomer_DH_NAD-bd"/>
</dbReference>
<dbReference type="GO" id="GO:0016616">
    <property type="term" value="F:oxidoreductase activity, acting on the CH-OH group of donors, NAD or NADP as acceptor"/>
    <property type="evidence" value="ECO:0007669"/>
    <property type="project" value="InterPro"/>
</dbReference>
<comment type="caution">
    <text evidence="7">The sequence shown here is derived from an EMBL/GenBank/DDBJ whole genome shotgun (WGS) entry which is preliminary data.</text>
</comment>
<evidence type="ECO:0000313" key="8">
    <source>
        <dbReference type="Proteomes" id="UP000484015"/>
    </source>
</evidence>
<keyword evidence="3" id="KW-0520">NAD</keyword>
<proteinExistence type="inferred from homology"/>
<dbReference type="InterPro" id="IPR050857">
    <property type="entry name" value="D-2-hydroxyacid_DH"/>
</dbReference>
<evidence type="ECO:0000256" key="1">
    <source>
        <dbReference type="ARBA" id="ARBA00005854"/>
    </source>
</evidence>
<evidence type="ECO:0000256" key="4">
    <source>
        <dbReference type="RuleBase" id="RU003719"/>
    </source>
</evidence>
<organism evidence="7 8">
    <name type="scientific">Pseudoduganella ginsengisoli</name>
    <dbReference type="NCBI Taxonomy" id="1462440"/>
    <lineage>
        <taxon>Bacteria</taxon>
        <taxon>Pseudomonadati</taxon>
        <taxon>Pseudomonadota</taxon>
        <taxon>Betaproteobacteria</taxon>
        <taxon>Burkholderiales</taxon>
        <taxon>Oxalobacteraceae</taxon>
        <taxon>Telluria group</taxon>
        <taxon>Pseudoduganella</taxon>
    </lineage>
</organism>
<dbReference type="GO" id="GO:0051287">
    <property type="term" value="F:NAD binding"/>
    <property type="evidence" value="ECO:0007669"/>
    <property type="project" value="InterPro"/>
</dbReference>
<dbReference type="InterPro" id="IPR036291">
    <property type="entry name" value="NAD(P)-bd_dom_sf"/>
</dbReference>
<dbReference type="EMBL" id="WNLA01000002">
    <property type="protein sequence ID" value="MTW01662.1"/>
    <property type="molecule type" value="Genomic_DNA"/>
</dbReference>